<evidence type="ECO:0000256" key="1">
    <source>
        <dbReference type="ARBA" id="ARBA00004442"/>
    </source>
</evidence>
<keyword evidence="4" id="KW-1134">Transmembrane beta strand</keyword>
<evidence type="ECO:0000256" key="5">
    <source>
        <dbReference type="ARBA" id="ARBA00022692"/>
    </source>
</evidence>
<organism evidence="10 11">
    <name type="scientific">Novosphingobium kunmingense</name>
    <dbReference type="NCBI Taxonomy" id="1211806"/>
    <lineage>
        <taxon>Bacteria</taxon>
        <taxon>Pseudomonadati</taxon>
        <taxon>Pseudomonadota</taxon>
        <taxon>Alphaproteobacteria</taxon>
        <taxon>Sphingomonadales</taxon>
        <taxon>Sphingomonadaceae</taxon>
        <taxon>Novosphingobium</taxon>
    </lineage>
</organism>
<protein>
    <submittedName>
        <fullName evidence="10">Adhesin transport system outer membrane protein</fullName>
    </submittedName>
</protein>
<name>A0A2N0I3F6_9SPHN</name>
<keyword evidence="5" id="KW-0812">Transmembrane</keyword>
<keyword evidence="6" id="KW-0472">Membrane</keyword>
<evidence type="ECO:0000256" key="6">
    <source>
        <dbReference type="ARBA" id="ARBA00023136"/>
    </source>
</evidence>
<evidence type="ECO:0000313" key="11">
    <source>
        <dbReference type="Proteomes" id="UP000232587"/>
    </source>
</evidence>
<sequence>MTLNEAAATALARSPDLGQADARVKQGEAAEDQAQRDWLPKFTAEANVGFRRLENSARNSLGLSALNEKPRYVGISVDQPIWDMGRRSATISAQKARVSSLKEEREQAAEQATFQAARAYVVALLYGGLLETARANMTFHDRLAADMREGVAQGAMSVSERQQADERRQQARVRLADAERDVGTARNLFISLVGREPVGLQVPPDASPALATTLEEAIQNAARQDPAVIAAQHDVKATQAMVRRAEADGLPTIDAQGSARTGNDFDGFRGKTNDYSALVSMRWRFFDGGVNAARVREAMGRSYEAAEALIKAQRESERGVRDDWEQLSAWRTKLTEQSLRAQVASDLVFSYRSQFGIGRRSLLDVLDAQSASFSAAGERESARASTILAAYSLLARENRLREFLGITERKSYGPE</sequence>
<feature type="coiled-coil region" evidence="8">
    <location>
        <begin position="161"/>
        <end position="188"/>
    </location>
</feature>
<comment type="similarity">
    <text evidence="2">Belongs to the outer membrane factor (OMF) (TC 1.B.17) family.</text>
</comment>
<dbReference type="EMBL" id="PHUF01000002">
    <property type="protein sequence ID" value="PKB25714.1"/>
    <property type="molecule type" value="Genomic_DNA"/>
</dbReference>
<dbReference type="InterPro" id="IPR051906">
    <property type="entry name" value="TolC-like"/>
</dbReference>
<comment type="subcellular location">
    <subcellularLocation>
        <location evidence="1">Cell outer membrane</location>
    </subcellularLocation>
</comment>
<feature type="compositionally biased region" description="Basic and acidic residues" evidence="9">
    <location>
        <begin position="22"/>
        <end position="36"/>
    </location>
</feature>
<dbReference type="GO" id="GO:1990281">
    <property type="term" value="C:efflux pump complex"/>
    <property type="evidence" value="ECO:0007669"/>
    <property type="project" value="TreeGrafter"/>
</dbReference>
<dbReference type="GO" id="GO:0015288">
    <property type="term" value="F:porin activity"/>
    <property type="evidence" value="ECO:0007669"/>
    <property type="project" value="TreeGrafter"/>
</dbReference>
<dbReference type="SUPFAM" id="SSF56954">
    <property type="entry name" value="Outer membrane efflux proteins (OEP)"/>
    <property type="match status" value="1"/>
</dbReference>
<dbReference type="Proteomes" id="UP000232587">
    <property type="component" value="Unassembled WGS sequence"/>
</dbReference>
<gene>
    <name evidence="10" type="ORF">B0I00_0920</name>
</gene>
<reference evidence="10 11" key="1">
    <citation type="submission" date="2017-11" db="EMBL/GenBank/DDBJ databases">
        <title>Genomic Encyclopedia of Type Strains, Phase III (KMG-III): the genomes of soil and plant-associated and newly described type strains.</title>
        <authorList>
            <person name="Whitman W."/>
        </authorList>
    </citation>
    <scope>NUCLEOTIDE SEQUENCE [LARGE SCALE GENOMIC DNA]</scope>
    <source>
        <strain evidence="10 11">CGMCC 1.12274</strain>
    </source>
</reference>
<dbReference type="InterPro" id="IPR003423">
    <property type="entry name" value="OMP_efflux"/>
</dbReference>
<dbReference type="GO" id="GO:0009279">
    <property type="term" value="C:cell outer membrane"/>
    <property type="evidence" value="ECO:0007669"/>
    <property type="project" value="UniProtKB-SubCell"/>
</dbReference>
<keyword evidence="11" id="KW-1185">Reference proteome</keyword>
<keyword evidence="7" id="KW-0998">Cell outer membrane</keyword>
<dbReference type="GO" id="GO:0015562">
    <property type="term" value="F:efflux transmembrane transporter activity"/>
    <property type="evidence" value="ECO:0007669"/>
    <property type="project" value="InterPro"/>
</dbReference>
<evidence type="ECO:0000256" key="2">
    <source>
        <dbReference type="ARBA" id="ARBA00007613"/>
    </source>
</evidence>
<evidence type="ECO:0000256" key="8">
    <source>
        <dbReference type="SAM" id="Coils"/>
    </source>
</evidence>
<proteinExistence type="inferred from homology"/>
<dbReference type="AlphaFoldDB" id="A0A2N0I3F6"/>
<dbReference type="PANTHER" id="PTHR30026">
    <property type="entry name" value="OUTER MEMBRANE PROTEIN TOLC"/>
    <property type="match status" value="1"/>
</dbReference>
<dbReference type="Pfam" id="PF02321">
    <property type="entry name" value="OEP"/>
    <property type="match status" value="2"/>
</dbReference>
<evidence type="ECO:0000256" key="4">
    <source>
        <dbReference type="ARBA" id="ARBA00022452"/>
    </source>
</evidence>
<comment type="caution">
    <text evidence="10">The sequence shown here is derived from an EMBL/GenBank/DDBJ whole genome shotgun (WGS) entry which is preliminary data.</text>
</comment>
<keyword evidence="8" id="KW-0175">Coiled coil</keyword>
<dbReference type="Gene3D" id="1.20.1600.10">
    <property type="entry name" value="Outer membrane efflux proteins (OEP)"/>
    <property type="match status" value="1"/>
</dbReference>
<keyword evidence="3" id="KW-0813">Transport</keyword>
<feature type="region of interest" description="Disordered" evidence="9">
    <location>
        <begin position="1"/>
        <end position="36"/>
    </location>
</feature>
<evidence type="ECO:0000313" key="10">
    <source>
        <dbReference type="EMBL" id="PKB25714.1"/>
    </source>
</evidence>
<evidence type="ECO:0000256" key="9">
    <source>
        <dbReference type="SAM" id="MobiDB-lite"/>
    </source>
</evidence>
<evidence type="ECO:0000256" key="3">
    <source>
        <dbReference type="ARBA" id="ARBA00022448"/>
    </source>
</evidence>
<evidence type="ECO:0000256" key="7">
    <source>
        <dbReference type="ARBA" id="ARBA00023237"/>
    </source>
</evidence>
<accession>A0A2N0I3F6</accession>
<dbReference type="PANTHER" id="PTHR30026:SF22">
    <property type="entry name" value="OUTER MEMBRANE EFFLUX PROTEIN"/>
    <property type="match status" value="1"/>
</dbReference>